<feature type="transmembrane region" description="Helical" evidence="1">
    <location>
        <begin position="12"/>
        <end position="35"/>
    </location>
</feature>
<dbReference type="Proteomes" id="UP000237025">
    <property type="component" value="Unassembled WGS sequence"/>
</dbReference>
<evidence type="ECO:0000256" key="1">
    <source>
        <dbReference type="SAM" id="Phobius"/>
    </source>
</evidence>
<evidence type="ECO:0000313" key="3">
    <source>
        <dbReference type="Proteomes" id="UP000237025"/>
    </source>
</evidence>
<protein>
    <recommendedName>
        <fullName evidence="4">DUF1120 domain-containing protein</fullName>
    </recommendedName>
</protein>
<keyword evidence="1" id="KW-0472">Membrane</keyword>
<accession>A0ABX4ZWS6</accession>
<proteinExistence type="predicted"/>
<evidence type="ECO:0000313" key="2">
    <source>
        <dbReference type="EMBL" id="POZ18932.1"/>
    </source>
</evidence>
<organism evidence="2 3">
    <name type="scientific">Lelliottia aquatilis</name>
    <dbReference type="NCBI Taxonomy" id="2080838"/>
    <lineage>
        <taxon>Bacteria</taxon>
        <taxon>Pseudomonadati</taxon>
        <taxon>Pseudomonadota</taxon>
        <taxon>Gammaproteobacteria</taxon>
        <taxon>Enterobacterales</taxon>
        <taxon>Enterobacteriaceae</taxon>
        <taxon>Lelliottia</taxon>
    </lineage>
</organism>
<keyword evidence="1" id="KW-1133">Transmembrane helix</keyword>
<gene>
    <name evidence="2" type="ORF">C3712_22230</name>
</gene>
<comment type="caution">
    <text evidence="2">The sequence shown here is derived from an EMBL/GenBank/DDBJ whole genome shotgun (WGS) entry which is preliminary data.</text>
</comment>
<dbReference type="EMBL" id="PQVW01000026">
    <property type="protein sequence ID" value="POZ18932.1"/>
    <property type="molecule type" value="Genomic_DNA"/>
</dbReference>
<sequence>MHSGKHPQQVQLRQSVSAVTCGLLLGTLLIAYLIAGAARAGAETSLAAQDITLNGTVTAPSCTVTLENSHLLFSRSNGAPVIQTLQLTLSQCEVDGIGVMFKAEHWPDNPVRGALLEKQSHARNRHWYYTIGPADEETQTPWPLQLAMDSPATEADKQPAGNGDERYFSLAQVNYWYDLKQPLQDNQVLAIPFNVQLHPDLTRGSDKEQGPLESAFTLQISWR</sequence>
<name>A0ABX4ZWS6_9ENTR</name>
<keyword evidence="3" id="KW-1185">Reference proteome</keyword>
<evidence type="ECO:0008006" key="4">
    <source>
        <dbReference type="Google" id="ProtNLM"/>
    </source>
</evidence>
<keyword evidence="1" id="KW-0812">Transmembrane</keyword>
<reference evidence="2 3" key="1">
    <citation type="submission" date="2018-02" db="EMBL/GenBank/DDBJ databases">
        <title>Lelliotia aquatilis sp. nov., isolated from drinking water.</title>
        <authorList>
            <person name="Kaempfer P."/>
            <person name="Glaeser S."/>
            <person name="Exner M."/>
            <person name="Doijad S."/>
            <person name="Chakraborty T."/>
        </authorList>
    </citation>
    <scope>NUCLEOTIDE SEQUENCE [LARGE SCALE GENOMIC DNA]</scope>
    <source>
        <strain evidence="2 3">6331-17</strain>
    </source>
</reference>